<dbReference type="EMBL" id="CP001099">
    <property type="protein sequence ID" value="ACF11094.1"/>
    <property type="molecule type" value="Genomic_DNA"/>
</dbReference>
<feature type="transmembrane region" description="Helical" evidence="1">
    <location>
        <begin position="20"/>
        <end position="37"/>
    </location>
</feature>
<dbReference type="eggNOG" id="ENOG5032XP1">
    <property type="taxonomic scope" value="Bacteria"/>
</dbReference>
<feature type="transmembrane region" description="Helical" evidence="1">
    <location>
        <begin position="43"/>
        <end position="62"/>
    </location>
</feature>
<feature type="transmembrane region" description="Helical" evidence="1">
    <location>
        <begin position="83"/>
        <end position="102"/>
    </location>
</feature>
<gene>
    <name evidence="3" type="ordered locus">Cpar_0674</name>
</gene>
<protein>
    <recommendedName>
        <fullName evidence="2">DUF4395 domain-containing protein</fullName>
    </recommendedName>
</protein>
<keyword evidence="1" id="KW-0812">Transmembrane</keyword>
<evidence type="ECO:0000313" key="3">
    <source>
        <dbReference type="EMBL" id="ACF11094.1"/>
    </source>
</evidence>
<dbReference type="STRING" id="517417.Cpar_0674"/>
<organism evidence="3 4">
    <name type="scientific">Chlorobaculum parvum (strain DSM 263 / NCIMB 8327)</name>
    <name type="common">Chlorobium vibrioforme subsp. thiosulfatophilum</name>
    <dbReference type="NCBI Taxonomy" id="517417"/>
    <lineage>
        <taxon>Bacteria</taxon>
        <taxon>Pseudomonadati</taxon>
        <taxon>Chlorobiota</taxon>
        <taxon>Chlorobiia</taxon>
        <taxon>Chlorobiales</taxon>
        <taxon>Chlorobiaceae</taxon>
        <taxon>Chlorobaculum</taxon>
    </lineage>
</organism>
<reference evidence="3" key="1">
    <citation type="submission" date="2008-06" db="EMBL/GenBank/DDBJ databases">
        <title>Complete sequence of Chlorobaculum parvum NCIB 8327.</title>
        <authorList>
            <consortium name="US DOE Joint Genome Institute"/>
            <person name="Lucas S."/>
            <person name="Copeland A."/>
            <person name="Lapidus A."/>
            <person name="Glavina del Rio T."/>
            <person name="Dalin E."/>
            <person name="Tice H."/>
            <person name="Bruce D."/>
            <person name="Goodwin L."/>
            <person name="Pitluck S."/>
            <person name="Schmutz J."/>
            <person name="Larimer F."/>
            <person name="Land M."/>
            <person name="Hauser L."/>
            <person name="Kyrpides N."/>
            <person name="Mikhailova N."/>
            <person name="Zhao F."/>
            <person name="Li T."/>
            <person name="Liu Z."/>
            <person name="Overmann J."/>
            <person name="Bryant D.A."/>
            <person name="Richardson P."/>
        </authorList>
    </citation>
    <scope>NUCLEOTIDE SEQUENCE [LARGE SCALE GENOMIC DNA]</scope>
    <source>
        <strain evidence="3">NCIB 8327</strain>
    </source>
</reference>
<dbReference type="RefSeq" id="WP_012501927.1">
    <property type="nucleotide sequence ID" value="NC_011027.1"/>
</dbReference>
<evidence type="ECO:0000259" key="2">
    <source>
        <dbReference type="Pfam" id="PF14340"/>
    </source>
</evidence>
<dbReference type="PIRSF" id="PIRSF030042">
    <property type="entry name" value="UCP030042"/>
    <property type="match status" value="1"/>
</dbReference>
<keyword evidence="4" id="KW-1185">Reference proteome</keyword>
<accession>B3QME1</accession>
<name>B3QME1_CHLP8</name>
<dbReference type="HOGENOM" id="CLU_148540_0_0_10"/>
<dbReference type="InterPro" id="IPR025508">
    <property type="entry name" value="DUF4395"/>
</dbReference>
<dbReference type="KEGG" id="cpc:Cpar_0674"/>
<dbReference type="Proteomes" id="UP000008811">
    <property type="component" value="Chromosome"/>
</dbReference>
<feature type="domain" description="DUF4395" evidence="2">
    <location>
        <begin position="18"/>
        <end position="136"/>
    </location>
</feature>
<proteinExistence type="predicted"/>
<evidence type="ECO:0000313" key="4">
    <source>
        <dbReference type="Proteomes" id="UP000008811"/>
    </source>
</evidence>
<keyword evidence="1" id="KW-0472">Membrane</keyword>
<feature type="transmembrane region" description="Helical" evidence="1">
    <location>
        <begin position="108"/>
        <end position="133"/>
    </location>
</feature>
<dbReference type="Pfam" id="PF14340">
    <property type="entry name" value="DUF4395"/>
    <property type="match status" value="1"/>
</dbReference>
<dbReference type="InterPro" id="IPR016942">
    <property type="entry name" value="UCP030042"/>
</dbReference>
<evidence type="ECO:0000256" key="1">
    <source>
        <dbReference type="SAM" id="Phobius"/>
    </source>
</evidence>
<sequence>MTASSTPNGIPMPIINLTRYLLLVGIILAIVLQQPLITTGLFFLMLPAVIWGKKASLIFYVGSHLFKKWNATAHTESPKLTRFNNSIAVILLGMAQIAFFFHADLTGYILSGIVALAAFIAICGFCVGCFLFFQYNMKKHKLFGSKTAPQFNTAS</sequence>
<dbReference type="AlphaFoldDB" id="B3QME1"/>
<keyword evidence="1" id="KW-1133">Transmembrane helix</keyword>